<keyword evidence="3" id="KW-1185">Reference proteome</keyword>
<organism evidence="2 3">
    <name type="scientific">Castanea mollissima</name>
    <name type="common">Chinese chestnut</name>
    <dbReference type="NCBI Taxonomy" id="60419"/>
    <lineage>
        <taxon>Eukaryota</taxon>
        <taxon>Viridiplantae</taxon>
        <taxon>Streptophyta</taxon>
        <taxon>Embryophyta</taxon>
        <taxon>Tracheophyta</taxon>
        <taxon>Spermatophyta</taxon>
        <taxon>Magnoliopsida</taxon>
        <taxon>eudicotyledons</taxon>
        <taxon>Gunneridae</taxon>
        <taxon>Pentapetalae</taxon>
        <taxon>rosids</taxon>
        <taxon>fabids</taxon>
        <taxon>Fagales</taxon>
        <taxon>Fagaceae</taxon>
        <taxon>Castanea</taxon>
    </lineage>
</organism>
<evidence type="ECO:0000313" key="2">
    <source>
        <dbReference type="EMBL" id="KAF3969523.1"/>
    </source>
</evidence>
<dbReference type="AlphaFoldDB" id="A0A8J4VQZ3"/>
<reference evidence="2" key="1">
    <citation type="submission" date="2020-03" db="EMBL/GenBank/DDBJ databases">
        <title>Castanea mollissima Vanexum genome sequencing.</title>
        <authorList>
            <person name="Staton M."/>
        </authorList>
    </citation>
    <scope>NUCLEOTIDE SEQUENCE</scope>
    <source>
        <tissue evidence="2">Leaf</tissue>
    </source>
</reference>
<feature type="region of interest" description="Disordered" evidence="1">
    <location>
        <begin position="63"/>
        <end position="87"/>
    </location>
</feature>
<dbReference type="Proteomes" id="UP000737018">
    <property type="component" value="Unassembled WGS sequence"/>
</dbReference>
<protein>
    <submittedName>
        <fullName evidence="2">Uncharacterized protein</fullName>
    </submittedName>
</protein>
<gene>
    <name evidence="2" type="ORF">CMV_006697</name>
</gene>
<comment type="caution">
    <text evidence="2">The sequence shown here is derived from an EMBL/GenBank/DDBJ whole genome shotgun (WGS) entry which is preliminary data.</text>
</comment>
<evidence type="ECO:0000313" key="3">
    <source>
        <dbReference type="Proteomes" id="UP000737018"/>
    </source>
</evidence>
<name>A0A8J4VQZ3_9ROSI</name>
<proteinExistence type="predicted"/>
<sequence>MTVKHVNESDLQKPKKVVIQSPEVELRVNSGDLLAGKNVPKRKVTTMKYVHSQILKIREEDSHLGEDFAARPPPQQQSSRYTEKIEPNGRNQGFRIWDSKEKVWTLVKVKEKLKSKFHLWSLF</sequence>
<dbReference type="OrthoDB" id="1649103at2759"/>
<dbReference type="EMBL" id="JRKL02000640">
    <property type="protein sequence ID" value="KAF3969523.1"/>
    <property type="molecule type" value="Genomic_DNA"/>
</dbReference>
<accession>A0A8J4VQZ3</accession>
<evidence type="ECO:0000256" key="1">
    <source>
        <dbReference type="SAM" id="MobiDB-lite"/>
    </source>
</evidence>